<keyword evidence="9 11" id="KW-0030">Aminoacyl-tRNA synthetase</keyword>
<evidence type="ECO:0000256" key="1">
    <source>
        <dbReference type="ARBA" id="ARBA00004496"/>
    </source>
</evidence>
<dbReference type="EMBL" id="BMLS01000001">
    <property type="protein sequence ID" value="GGO66821.1"/>
    <property type="molecule type" value="Genomic_DNA"/>
</dbReference>
<dbReference type="EC" id="6.1.1.14" evidence="11"/>
<protein>
    <recommendedName>
        <fullName evidence="11">Glycine--tRNA ligase beta subunit</fullName>
        <ecNumber evidence="11">6.1.1.14</ecNumber>
    </recommendedName>
    <alternativeName>
        <fullName evidence="11">Glycyl-tRNA synthetase beta subunit</fullName>
        <shortName evidence="11">GlyRS</shortName>
    </alternativeName>
</protein>
<keyword evidence="8 11" id="KW-0648">Protein biosynthesis</keyword>
<evidence type="ECO:0000313" key="13">
    <source>
        <dbReference type="EMBL" id="GGO66821.1"/>
    </source>
</evidence>
<evidence type="ECO:0000256" key="2">
    <source>
        <dbReference type="ARBA" id="ARBA00008226"/>
    </source>
</evidence>
<reference evidence="13" key="2">
    <citation type="submission" date="2020-09" db="EMBL/GenBank/DDBJ databases">
        <authorList>
            <person name="Sun Q."/>
            <person name="Zhou Y."/>
        </authorList>
    </citation>
    <scope>NUCLEOTIDE SEQUENCE</scope>
    <source>
        <strain evidence="13">CGMCC 1.7086</strain>
    </source>
</reference>
<dbReference type="PANTHER" id="PTHR30075">
    <property type="entry name" value="GLYCYL-TRNA SYNTHETASE"/>
    <property type="match status" value="1"/>
</dbReference>
<dbReference type="Gene3D" id="1.10.730.10">
    <property type="entry name" value="Isoleucyl-tRNA Synthetase, Domain 1"/>
    <property type="match status" value="1"/>
</dbReference>
<dbReference type="Pfam" id="PF02092">
    <property type="entry name" value="tRNA_synt_2f"/>
    <property type="match status" value="1"/>
</dbReference>
<comment type="subcellular location">
    <subcellularLocation>
        <location evidence="1 11">Cytoplasm</location>
    </subcellularLocation>
</comment>
<comment type="catalytic activity">
    <reaction evidence="10 11">
        <text>tRNA(Gly) + glycine + ATP = glycyl-tRNA(Gly) + AMP + diphosphate</text>
        <dbReference type="Rhea" id="RHEA:16013"/>
        <dbReference type="Rhea" id="RHEA-COMP:9664"/>
        <dbReference type="Rhea" id="RHEA-COMP:9683"/>
        <dbReference type="ChEBI" id="CHEBI:30616"/>
        <dbReference type="ChEBI" id="CHEBI:33019"/>
        <dbReference type="ChEBI" id="CHEBI:57305"/>
        <dbReference type="ChEBI" id="CHEBI:78442"/>
        <dbReference type="ChEBI" id="CHEBI:78522"/>
        <dbReference type="ChEBI" id="CHEBI:456215"/>
        <dbReference type="EC" id="6.1.1.14"/>
    </reaction>
</comment>
<evidence type="ECO:0000256" key="4">
    <source>
        <dbReference type="ARBA" id="ARBA00022490"/>
    </source>
</evidence>
<evidence type="ECO:0000256" key="3">
    <source>
        <dbReference type="ARBA" id="ARBA00011209"/>
    </source>
</evidence>
<keyword evidence="14" id="KW-1185">Reference proteome</keyword>
<accession>A0A917YX42</accession>
<dbReference type="PRINTS" id="PR01045">
    <property type="entry name" value="TRNASYNTHGB"/>
</dbReference>
<dbReference type="GO" id="GO:0005524">
    <property type="term" value="F:ATP binding"/>
    <property type="evidence" value="ECO:0007669"/>
    <property type="project" value="UniProtKB-UniRule"/>
</dbReference>
<dbReference type="SUPFAM" id="SSF47323">
    <property type="entry name" value="Anticodon-binding domain of a subclass of class I aminoacyl-tRNA synthetases"/>
    <property type="match status" value="1"/>
</dbReference>
<keyword evidence="6 11" id="KW-0547">Nucleotide-binding</keyword>
<sequence>MRQENLLIEIGTEELPPKALTKLAESFAQEMDKQLQQAELSKQDIVWFASPRRLAVYVKALAYQQADKVIEKRGPAVSAAFDAEGQPTRAALGWAKGLGIDISDAQRLSTDKGEWLLHMANVKGESLPAILAGMVNQALKALPIPKPMRWGAKSTEFIRPVHNVCMMFGNELIDGEVLGISSSTTLSGHRFHHPAPLTLDHADNYLALLRGAHVLADFGERKEVIRRGLANAAATENAKIEPEESLLEEVTALVEWPVVLTASFEESFLQVPKEALIYTMKGDQKYFPLFSQTGALLPRFAFVTNIESKDPVQIIQGNEKVIRPRLADAEFFFTTDKKQRLEDRLASLDTVLFQKQLGTLKDKSERIAALAAIVAESLGANKQQAQRAGLLSKTDLMSNMVMEFPDVQGVMGMHYARLDGEDEEVALALNEQYMPRYSGDQLPTSPISCSVAIADKLDTLVGIFGIGQAPKGDKDPFALRRAAIGLLRIVVEKTLPLDLQPLIDASVTLFGDKLTNADAAEQVFEFVQGRFRAWYQEQGVDVDVIQSVLARRPSRPADFDARIKAVQHFKTLEAAQALAAANKRVANILAKVEEPLQEKVDAALLKESSEQALLTQLESVKGQIQQSMQRLDYKQTLVTLATLRESIDKFFDEVMVMDEDPAVRSNRLALLNELRTLFMGVADISILN</sequence>
<dbReference type="GO" id="GO:0005829">
    <property type="term" value="C:cytosol"/>
    <property type="evidence" value="ECO:0007669"/>
    <property type="project" value="TreeGrafter"/>
</dbReference>
<evidence type="ECO:0000256" key="6">
    <source>
        <dbReference type="ARBA" id="ARBA00022741"/>
    </source>
</evidence>
<evidence type="ECO:0000256" key="8">
    <source>
        <dbReference type="ARBA" id="ARBA00022917"/>
    </source>
</evidence>
<evidence type="ECO:0000259" key="12">
    <source>
        <dbReference type="SMART" id="SM00836"/>
    </source>
</evidence>
<evidence type="ECO:0000256" key="11">
    <source>
        <dbReference type="HAMAP-Rule" id="MF_00255"/>
    </source>
</evidence>
<name>A0A917YX42_9ALTE</name>
<dbReference type="GO" id="GO:0006426">
    <property type="term" value="P:glycyl-tRNA aminoacylation"/>
    <property type="evidence" value="ECO:0007669"/>
    <property type="project" value="UniProtKB-UniRule"/>
</dbReference>
<dbReference type="InterPro" id="IPR009080">
    <property type="entry name" value="tRNAsynth_Ia_anticodon-bd"/>
</dbReference>
<evidence type="ECO:0000256" key="10">
    <source>
        <dbReference type="ARBA" id="ARBA00047937"/>
    </source>
</evidence>
<comment type="similarity">
    <text evidence="2 11">Belongs to the class-II aminoacyl-tRNA synthetase family.</text>
</comment>
<dbReference type="SUPFAM" id="SSF109604">
    <property type="entry name" value="HD-domain/PDEase-like"/>
    <property type="match status" value="1"/>
</dbReference>
<dbReference type="InterPro" id="IPR008909">
    <property type="entry name" value="DALR_anticod-bd"/>
</dbReference>
<dbReference type="RefSeq" id="WP_188691591.1">
    <property type="nucleotide sequence ID" value="NZ_BMLS01000001.1"/>
</dbReference>
<feature type="domain" description="DALR anticodon binding" evidence="12">
    <location>
        <begin position="584"/>
        <end position="687"/>
    </location>
</feature>
<keyword evidence="4 11" id="KW-0963">Cytoplasm</keyword>
<keyword evidence="7 11" id="KW-0067">ATP-binding</keyword>
<proteinExistence type="inferred from homology"/>
<dbReference type="SMART" id="SM00836">
    <property type="entry name" value="DALR_1"/>
    <property type="match status" value="1"/>
</dbReference>
<dbReference type="InterPro" id="IPR015944">
    <property type="entry name" value="Gly-tRNA-synth_bsu"/>
</dbReference>
<dbReference type="HAMAP" id="MF_00255">
    <property type="entry name" value="Gly_tRNA_synth_beta"/>
    <property type="match status" value="1"/>
</dbReference>
<comment type="subunit">
    <text evidence="3 11">Tetramer of two alpha and two beta subunits.</text>
</comment>
<dbReference type="PANTHER" id="PTHR30075:SF2">
    <property type="entry name" value="GLYCINE--TRNA LIGASE, CHLOROPLASTIC_MITOCHONDRIAL 2"/>
    <property type="match status" value="1"/>
</dbReference>
<organism evidence="13 14">
    <name type="scientific">Bowmanella pacifica</name>
    <dbReference type="NCBI Taxonomy" id="502051"/>
    <lineage>
        <taxon>Bacteria</taxon>
        <taxon>Pseudomonadati</taxon>
        <taxon>Pseudomonadota</taxon>
        <taxon>Gammaproteobacteria</taxon>
        <taxon>Alteromonadales</taxon>
        <taxon>Alteromonadaceae</taxon>
        <taxon>Bowmanella</taxon>
    </lineage>
</organism>
<dbReference type="InterPro" id="IPR006194">
    <property type="entry name" value="Gly-tRNA-synth_heterodimer"/>
</dbReference>
<dbReference type="PROSITE" id="PS50861">
    <property type="entry name" value="AA_TRNA_LIGASE_II_GLYAB"/>
    <property type="match status" value="1"/>
</dbReference>
<dbReference type="Pfam" id="PF05746">
    <property type="entry name" value="DALR_1"/>
    <property type="match status" value="1"/>
</dbReference>
<evidence type="ECO:0000313" key="14">
    <source>
        <dbReference type="Proteomes" id="UP000606935"/>
    </source>
</evidence>
<dbReference type="AlphaFoldDB" id="A0A917YX42"/>
<dbReference type="GO" id="GO:0006420">
    <property type="term" value="P:arginyl-tRNA aminoacylation"/>
    <property type="evidence" value="ECO:0007669"/>
    <property type="project" value="InterPro"/>
</dbReference>
<dbReference type="GO" id="GO:0004820">
    <property type="term" value="F:glycine-tRNA ligase activity"/>
    <property type="evidence" value="ECO:0007669"/>
    <property type="project" value="UniProtKB-UniRule"/>
</dbReference>
<keyword evidence="5 11" id="KW-0436">Ligase</keyword>
<comment type="caution">
    <text evidence="13">The sequence shown here is derived from an EMBL/GenBank/DDBJ whole genome shotgun (WGS) entry which is preliminary data.</text>
</comment>
<evidence type="ECO:0000256" key="9">
    <source>
        <dbReference type="ARBA" id="ARBA00023146"/>
    </source>
</evidence>
<evidence type="ECO:0000256" key="5">
    <source>
        <dbReference type="ARBA" id="ARBA00022598"/>
    </source>
</evidence>
<dbReference type="Proteomes" id="UP000606935">
    <property type="component" value="Unassembled WGS sequence"/>
</dbReference>
<gene>
    <name evidence="11 13" type="primary">glyS</name>
    <name evidence="13" type="ORF">GCM10010982_11910</name>
</gene>
<dbReference type="NCBIfam" id="TIGR00211">
    <property type="entry name" value="glyS"/>
    <property type="match status" value="1"/>
</dbReference>
<evidence type="ECO:0000256" key="7">
    <source>
        <dbReference type="ARBA" id="ARBA00022840"/>
    </source>
</evidence>
<dbReference type="GO" id="GO:0004814">
    <property type="term" value="F:arginine-tRNA ligase activity"/>
    <property type="evidence" value="ECO:0007669"/>
    <property type="project" value="InterPro"/>
</dbReference>
<reference evidence="13" key="1">
    <citation type="journal article" date="2014" name="Int. J. Syst. Evol. Microbiol.">
        <title>Complete genome sequence of Corynebacterium casei LMG S-19264T (=DSM 44701T), isolated from a smear-ripened cheese.</title>
        <authorList>
            <consortium name="US DOE Joint Genome Institute (JGI-PGF)"/>
            <person name="Walter F."/>
            <person name="Albersmeier A."/>
            <person name="Kalinowski J."/>
            <person name="Ruckert C."/>
        </authorList>
    </citation>
    <scope>NUCLEOTIDE SEQUENCE</scope>
    <source>
        <strain evidence="13">CGMCC 1.7086</strain>
    </source>
</reference>